<evidence type="ECO:0000256" key="1">
    <source>
        <dbReference type="ARBA" id="ARBA00004141"/>
    </source>
</evidence>
<keyword evidence="10" id="KW-1185">Reference proteome</keyword>
<dbReference type="Proteomes" id="UP000010808">
    <property type="component" value="Chromosome"/>
</dbReference>
<evidence type="ECO:0000256" key="3">
    <source>
        <dbReference type="ARBA" id="ARBA00022692"/>
    </source>
</evidence>
<dbReference type="PANTHER" id="PTHR43731:SF14">
    <property type="entry name" value="PRESENILIN-ASSOCIATED RHOMBOID-LIKE PROTEIN, MITOCHONDRIAL"/>
    <property type="match status" value="1"/>
</dbReference>
<feature type="transmembrane region" description="Helical" evidence="7">
    <location>
        <begin position="203"/>
        <end position="221"/>
    </location>
</feature>
<feature type="transmembrane region" description="Helical" evidence="7">
    <location>
        <begin position="76"/>
        <end position="96"/>
    </location>
</feature>
<dbReference type="KEGG" id="dhy:DESAM_21915"/>
<comment type="similarity">
    <text evidence="2">Belongs to the peptidase S54 family.</text>
</comment>
<dbReference type="HOGENOM" id="CLU_055068_5_1_7"/>
<dbReference type="AlphaFoldDB" id="L0RBL8"/>
<dbReference type="eggNOG" id="COG0705">
    <property type="taxonomic scope" value="Bacteria"/>
</dbReference>
<evidence type="ECO:0000256" key="7">
    <source>
        <dbReference type="SAM" id="Phobius"/>
    </source>
</evidence>
<evidence type="ECO:0000256" key="4">
    <source>
        <dbReference type="ARBA" id="ARBA00022801"/>
    </source>
</evidence>
<dbReference type="InterPro" id="IPR035952">
    <property type="entry name" value="Rhomboid-like_sf"/>
</dbReference>
<dbReference type="GO" id="GO:0016020">
    <property type="term" value="C:membrane"/>
    <property type="evidence" value="ECO:0007669"/>
    <property type="project" value="UniProtKB-SubCell"/>
</dbReference>
<evidence type="ECO:0000256" key="5">
    <source>
        <dbReference type="ARBA" id="ARBA00022989"/>
    </source>
</evidence>
<dbReference type="InterPro" id="IPR050925">
    <property type="entry name" value="Rhomboid_protease_S54"/>
</dbReference>
<dbReference type="EMBL" id="FO203522">
    <property type="protein sequence ID" value="CCO24188.1"/>
    <property type="molecule type" value="Genomic_DNA"/>
</dbReference>
<dbReference type="STRING" id="1121451.DESAM_21915"/>
<keyword evidence="3 7" id="KW-0812">Transmembrane</keyword>
<reference evidence="9 10" key="1">
    <citation type="submission" date="2012-10" db="EMBL/GenBank/DDBJ databases">
        <authorList>
            <person name="Genoscope - CEA"/>
        </authorList>
    </citation>
    <scope>NUCLEOTIDE SEQUENCE [LARGE SCALE GENOMIC DNA]</scope>
    <source>
        <strain evidence="10">AM13 / DSM 14728</strain>
    </source>
</reference>
<evidence type="ECO:0000313" key="9">
    <source>
        <dbReference type="EMBL" id="CCO24188.1"/>
    </source>
</evidence>
<dbReference type="InterPro" id="IPR022764">
    <property type="entry name" value="Peptidase_S54_rhomboid_dom"/>
</dbReference>
<evidence type="ECO:0000313" key="10">
    <source>
        <dbReference type="Proteomes" id="UP000010808"/>
    </source>
</evidence>
<dbReference type="PATRIC" id="fig|1121451.3.peg.2146"/>
<evidence type="ECO:0000256" key="6">
    <source>
        <dbReference type="ARBA" id="ARBA00023136"/>
    </source>
</evidence>
<dbReference type="OrthoDB" id="9813074at2"/>
<feature type="domain" description="Peptidase S54 rhomboid" evidence="8">
    <location>
        <begin position="71"/>
        <end position="222"/>
    </location>
</feature>
<protein>
    <submittedName>
        <fullName evidence="9">Rhomboid family protein</fullName>
    </submittedName>
</protein>
<accession>L0RBL8</accession>
<dbReference type="SUPFAM" id="SSF144091">
    <property type="entry name" value="Rhomboid-like"/>
    <property type="match status" value="1"/>
</dbReference>
<evidence type="ECO:0000259" key="8">
    <source>
        <dbReference type="Pfam" id="PF01694"/>
    </source>
</evidence>
<dbReference type="Gene3D" id="1.20.1540.10">
    <property type="entry name" value="Rhomboid-like"/>
    <property type="match status" value="1"/>
</dbReference>
<evidence type="ECO:0000256" key="2">
    <source>
        <dbReference type="ARBA" id="ARBA00009045"/>
    </source>
</evidence>
<keyword evidence="5 7" id="KW-1133">Transmembrane helix</keyword>
<sequence length="243" mass="27118">MFPIRDNVPCITTPYILRGILVINALVFLLEQTLTPKGKLMLFHLLGVVPARYFNPEWAVAAGYPGNGALPLLTYMFLHSGWLHIILNLWMLWIFADNIEDATGHMRFLFFYLLCGLIAITVQVIFNPTASSPVIGASGAVAGIMGAYLVLYPHGKVLTLFPIIIIPIFIKLPASLFLGLWFALQIVSGLSNHFVESAQKVAWAAHIGGFIAGLVLIRFFVRKDRCVYCYVAEKKDYELPDDF</sequence>
<dbReference type="RefSeq" id="WP_015336789.1">
    <property type="nucleotide sequence ID" value="NC_020055.1"/>
</dbReference>
<dbReference type="GO" id="GO:0004252">
    <property type="term" value="F:serine-type endopeptidase activity"/>
    <property type="evidence" value="ECO:0007669"/>
    <property type="project" value="InterPro"/>
</dbReference>
<dbReference type="PANTHER" id="PTHR43731">
    <property type="entry name" value="RHOMBOID PROTEASE"/>
    <property type="match status" value="1"/>
</dbReference>
<comment type="subcellular location">
    <subcellularLocation>
        <location evidence="1">Membrane</location>
        <topology evidence="1">Multi-pass membrane protein</topology>
    </subcellularLocation>
</comment>
<feature type="transmembrane region" description="Helical" evidence="7">
    <location>
        <begin position="158"/>
        <end position="183"/>
    </location>
</feature>
<feature type="transmembrane region" description="Helical" evidence="7">
    <location>
        <begin position="108"/>
        <end position="126"/>
    </location>
</feature>
<keyword evidence="6 7" id="KW-0472">Membrane</keyword>
<gene>
    <name evidence="9" type="ORF">DESAM_21915</name>
</gene>
<keyword evidence="4" id="KW-0378">Hydrolase</keyword>
<dbReference type="Pfam" id="PF01694">
    <property type="entry name" value="Rhomboid"/>
    <property type="match status" value="1"/>
</dbReference>
<dbReference type="FunFam" id="1.20.1540.10:FF:000027">
    <property type="entry name" value="Rhomboid family intramembrane serine protease"/>
    <property type="match status" value="1"/>
</dbReference>
<feature type="transmembrane region" description="Helical" evidence="7">
    <location>
        <begin position="132"/>
        <end position="151"/>
    </location>
</feature>
<organism evidence="9 10">
    <name type="scientific">Maridesulfovibrio hydrothermalis AM13 = DSM 14728</name>
    <dbReference type="NCBI Taxonomy" id="1121451"/>
    <lineage>
        <taxon>Bacteria</taxon>
        <taxon>Pseudomonadati</taxon>
        <taxon>Thermodesulfobacteriota</taxon>
        <taxon>Desulfovibrionia</taxon>
        <taxon>Desulfovibrionales</taxon>
        <taxon>Desulfovibrionaceae</taxon>
        <taxon>Maridesulfovibrio</taxon>
    </lineage>
</organism>
<name>L0RBL8_9BACT</name>
<feature type="transmembrane region" description="Helical" evidence="7">
    <location>
        <begin position="12"/>
        <end position="30"/>
    </location>
</feature>
<proteinExistence type="inferred from homology"/>
<dbReference type="MEROPS" id="S54.027"/>